<reference evidence="2" key="1">
    <citation type="submission" date="2018-05" db="EMBL/GenBank/DDBJ databases">
        <authorList>
            <person name="Lanie J.A."/>
            <person name="Ng W.-L."/>
            <person name="Kazmierczak K.M."/>
            <person name="Andrzejewski T.M."/>
            <person name="Davidsen T.M."/>
            <person name="Wayne K.J."/>
            <person name="Tettelin H."/>
            <person name="Glass J.I."/>
            <person name="Rusch D."/>
            <person name="Podicherti R."/>
            <person name="Tsui H.-C.T."/>
            <person name="Winkler M.E."/>
        </authorList>
    </citation>
    <scope>NUCLEOTIDE SEQUENCE</scope>
</reference>
<sequence>MNFLAILAQASAPQNGWDMIFGGTLPTKLVLLVLSVASVASWVLIFWKQRQFREVRQAEDLFLQKIEQSVDLSDAYESIMSLPDSPYGRVFRHGINFFRELHQERSGESFRDSLGSGMSITQLQAL</sequence>
<proteinExistence type="predicted"/>
<evidence type="ECO:0008006" key="3">
    <source>
        <dbReference type="Google" id="ProtNLM"/>
    </source>
</evidence>
<evidence type="ECO:0000313" key="2">
    <source>
        <dbReference type="EMBL" id="SVD33702.1"/>
    </source>
</evidence>
<dbReference type="EMBL" id="UINC01144284">
    <property type="protein sequence ID" value="SVD33702.1"/>
    <property type="molecule type" value="Genomic_DNA"/>
</dbReference>
<keyword evidence="1" id="KW-0472">Membrane</keyword>
<evidence type="ECO:0000256" key="1">
    <source>
        <dbReference type="SAM" id="Phobius"/>
    </source>
</evidence>
<gene>
    <name evidence="2" type="ORF">METZ01_LOCUS386556</name>
</gene>
<name>A0A382UHU9_9ZZZZ</name>
<keyword evidence="1" id="KW-0812">Transmembrane</keyword>
<organism evidence="2">
    <name type="scientific">marine metagenome</name>
    <dbReference type="NCBI Taxonomy" id="408172"/>
    <lineage>
        <taxon>unclassified sequences</taxon>
        <taxon>metagenomes</taxon>
        <taxon>ecological metagenomes</taxon>
    </lineage>
</organism>
<protein>
    <recommendedName>
        <fullName evidence="3">MotA/TolQ/ExbB proton channel domain-containing protein</fullName>
    </recommendedName>
</protein>
<feature type="transmembrane region" description="Helical" evidence="1">
    <location>
        <begin position="29"/>
        <end position="47"/>
    </location>
</feature>
<keyword evidence="1" id="KW-1133">Transmembrane helix</keyword>
<accession>A0A382UHU9</accession>
<feature type="non-terminal residue" evidence="2">
    <location>
        <position position="126"/>
    </location>
</feature>
<dbReference type="AlphaFoldDB" id="A0A382UHU9"/>